<feature type="coiled-coil region" evidence="1">
    <location>
        <begin position="121"/>
        <end position="148"/>
    </location>
</feature>
<accession>A0A8F5RC33</accession>
<organism evidence="2">
    <name type="scientific">Microvirus mar47</name>
    <dbReference type="NCBI Taxonomy" id="2851182"/>
    <lineage>
        <taxon>Viruses</taxon>
        <taxon>Monodnaviria</taxon>
        <taxon>Sangervirae</taxon>
        <taxon>Phixviricota</taxon>
        <taxon>Malgrandaviricetes</taxon>
        <taxon>Petitvirales</taxon>
        <taxon>Microviridae</taxon>
    </lineage>
</organism>
<evidence type="ECO:0008006" key="3">
    <source>
        <dbReference type="Google" id="ProtNLM"/>
    </source>
</evidence>
<name>A0A8F5RC33_9VIRU</name>
<proteinExistence type="predicted"/>
<sequence length="163" mass="18348">MSFGKPSEFVARVAYEADRADAVGHVAASPSALSSLLTDSFCDENDEECFRLRTDNYLILHQKDIENRIGADNVRKWIDALNRSSGSNEYQEVLDKLSDRELFSLVRSRHIQAPADVSRYLKDLVSDAADLSERRRSLLQRNAELAATRQAADQKSDQEVVES</sequence>
<reference evidence="2" key="1">
    <citation type="submission" date="2021-04" db="EMBL/GenBank/DDBJ databases">
        <title>Genomes of microviruses identified in yellow-bellied marmot fecal samples.</title>
        <authorList>
            <person name="Varsani A."/>
            <person name="Kraberger S."/>
            <person name="Chatterjee A."/>
            <person name="Richet C."/>
            <person name="Fontenele R.S."/>
            <person name="Schmidlin K."/>
            <person name="Blumstein D.T."/>
        </authorList>
    </citation>
    <scope>NUCLEOTIDE SEQUENCE</scope>
    <source>
        <strain evidence="2">Mar47</strain>
    </source>
</reference>
<protein>
    <recommendedName>
        <fullName evidence="3">Internal scaffolding protein</fullName>
    </recommendedName>
</protein>
<evidence type="ECO:0000313" key="2">
    <source>
        <dbReference type="EMBL" id="QXN75234.1"/>
    </source>
</evidence>
<keyword evidence="1" id="KW-0175">Coiled coil</keyword>
<evidence type="ECO:0000256" key="1">
    <source>
        <dbReference type="SAM" id="Coils"/>
    </source>
</evidence>
<dbReference type="EMBL" id="MZ089793">
    <property type="protein sequence ID" value="QXN75234.1"/>
    <property type="molecule type" value="Genomic_DNA"/>
</dbReference>